<reference evidence="5 7" key="1">
    <citation type="submission" date="2018-09" db="EMBL/GenBank/DDBJ databases">
        <title>Genomic investigation of the strawberry pathogen Phytophthora fragariae indicates pathogenicity is determined by transcriptional variation in three key races.</title>
        <authorList>
            <person name="Adams T.M."/>
            <person name="Armitage A.D."/>
            <person name="Sobczyk M.K."/>
            <person name="Bates H.J."/>
            <person name="Dunwell J.M."/>
            <person name="Nellist C.F."/>
            <person name="Harrison R.J."/>
        </authorList>
    </citation>
    <scope>NUCLEOTIDE SEQUENCE [LARGE SCALE GENOMIC DNA]</scope>
    <source>
        <strain evidence="3 5">SCRP249</strain>
        <strain evidence="2 7">SCRP324</strain>
        <strain evidence="4 6">SCRP333</strain>
    </source>
</reference>
<dbReference type="AlphaFoldDB" id="A0A6A3NXQ2"/>
<feature type="domain" description="Myb/SANT-like" evidence="1">
    <location>
        <begin position="12"/>
        <end position="88"/>
    </location>
</feature>
<dbReference type="EMBL" id="QXFT01000012">
    <property type="protein sequence ID" value="KAE9359801.1"/>
    <property type="molecule type" value="Genomic_DNA"/>
</dbReference>
<dbReference type="Proteomes" id="UP000429607">
    <property type="component" value="Unassembled WGS sequence"/>
</dbReference>
<dbReference type="EMBL" id="QXFV01000009">
    <property type="protein sequence ID" value="KAE9052567.1"/>
    <property type="molecule type" value="Genomic_DNA"/>
</dbReference>
<dbReference type="Proteomes" id="UP000434957">
    <property type="component" value="Unassembled WGS sequence"/>
</dbReference>
<dbReference type="InterPro" id="IPR045026">
    <property type="entry name" value="LIMYB"/>
</dbReference>
<keyword evidence="6" id="KW-1185">Reference proteome</keyword>
<dbReference type="InterPro" id="IPR024752">
    <property type="entry name" value="Myb/SANT-like_dom"/>
</dbReference>
<sequence length="406" mass="44699">MSGKATKLRAVWGLNEEQVLLELFEKARQDTTACTGRGVKTQTWANIVKELNERCKSSFVVEQIRSKYSRLMIDYDLFQEVGGEGSLSEEQWEKIIAEKPEHASRLRQFKESGCPHLELCRRIAESKGGATSTAPRAKRATWSENGAPKAKKACIEETHKTGGWNLYREKLLMFLCWRAKGEPGFFTDGWAEMTTRLNEYCTTNFTLKETNAKYVELMQHYNEFKAATGFSGDLASIPKIDMDWECLIRGRPQHYVKLEKYKEVGGFPHAEVCSLIKGDTPANGMGPASISEYLSTGALQIPNPARNPVIPSQTQSSAHAIASAQASLSAKALSYLLPATANMMAAVAPPAANGSAAGSVPEVAPSAASAPAVMTQELHDNLNMFLKTATAYLVMLINDHNQDREL</sequence>
<evidence type="ECO:0000313" key="4">
    <source>
        <dbReference type="EMBL" id="KAE9359801.1"/>
    </source>
</evidence>
<gene>
    <name evidence="3" type="ORF">PR001_g389</name>
    <name evidence="2" type="ORF">PR002_g803</name>
    <name evidence="4" type="ORF">PR003_g537</name>
</gene>
<protein>
    <recommendedName>
        <fullName evidence="1">Myb/SANT-like domain-containing protein</fullName>
    </recommendedName>
</protein>
<dbReference type="Pfam" id="PF12776">
    <property type="entry name" value="Myb_DNA-bind_3"/>
    <property type="match status" value="1"/>
</dbReference>
<comment type="caution">
    <text evidence="2">The sequence shown here is derived from an EMBL/GenBank/DDBJ whole genome shotgun (WGS) entry which is preliminary data.</text>
</comment>
<dbReference type="PANTHER" id="PTHR47584">
    <property type="match status" value="1"/>
</dbReference>
<evidence type="ECO:0000313" key="6">
    <source>
        <dbReference type="Proteomes" id="UP000434957"/>
    </source>
</evidence>
<evidence type="ECO:0000313" key="3">
    <source>
        <dbReference type="EMBL" id="KAE9052567.1"/>
    </source>
</evidence>
<evidence type="ECO:0000313" key="5">
    <source>
        <dbReference type="Proteomes" id="UP000429607"/>
    </source>
</evidence>
<evidence type="ECO:0000313" key="7">
    <source>
        <dbReference type="Proteomes" id="UP000435112"/>
    </source>
</evidence>
<dbReference type="OrthoDB" id="117342at2759"/>
<dbReference type="PANTHER" id="PTHR47584:SF14">
    <property type="entry name" value="L10-INTERACTING MYB DOMAIN-CONTAINING PROTEIN-LIKE"/>
    <property type="match status" value="1"/>
</dbReference>
<evidence type="ECO:0000259" key="1">
    <source>
        <dbReference type="Pfam" id="PF12776"/>
    </source>
</evidence>
<proteinExistence type="predicted"/>
<accession>A0A6A3NXQ2</accession>
<evidence type="ECO:0000313" key="2">
    <source>
        <dbReference type="EMBL" id="KAE9047845.1"/>
    </source>
</evidence>
<dbReference type="EMBL" id="QXFU01000020">
    <property type="protein sequence ID" value="KAE9047845.1"/>
    <property type="molecule type" value="Genomic_DNA"/>
</dbReference>
<organism evidence="2 7">
    <name type="scientific">Phytophthora rubi</name>
    <dbReference type="NCBI Taxonomy" id="129364"/>
    <lineage>
        <taxon>Eukaryota</taxon>
        <taxon>Sar</taxon>
        <taxon>Stramenopiles</taxon>
        <taxon>Oomycota</taxon>
        <taxon>Peronosporomycetes</taxon>
        <taxon>Peronosporales</taxon>
        <taxon>Peronosporaceae</taxon>
        <taxon>Phytophthora</taxon>
    </lineage>
</organism>
<name>A0A6A3NXQ2_9STRA</name>
<dbReference type="Proteomes" id="UP000435112">
    <property type="component" value="Unassembled WGS sequence"/>
</dbReference>